<keyword evidence="2" id="KW-1185">Reference proteome</keyword>
<protein>
    <submittedName>
        <fullName evidence="1">Uncharacterized protein</fullName>
    </submittedName>
</protein>
<name>A0ACC0RFR9_9HYPO</name>
<sequence>MESQPSPSAPAKFPISVGKCYAQTANERVSAADTNCFAPDQFGDGARAAIRQRERLSLGLHPTDAEIPFTWPSEDDENQAGPESSIYRLVPSMQSYRNNLTALSQVCNLYFVAYQGHIFVYKPRGVPHQSLPCHPDLQLKPEPSPYSRSVGGYLDPRRPHLINHIITGLLGHDEIVLACYDDGDVVAYYTKNIGRYVFGGRETTGSSHRATPRPFFRENVGMSAWGLAIHQKSRLIAVSSNRHEVVVFALALTSDPFRRKEAPSDSQGPKKPEKKTGHRRNRNWRIVIIMGSDADNMPNICFVDDFEGQAQKVCAIDIKGTVWLADIWQAHQGPVAIQALSQLKSEEFYPSPTRGWGVLALDDSCFMKVRTSEELFGLHTSQVEVIRASNGCSHPLVNVKNAINKIPNNPHRRAAQPVMAQAHPHMLQLPFGFQGPGALLDSEESGGESADEDDFEDTEVGSEEEEDDGDDIEDDNHQDILGAEAFAIIPAGGTFPAGTVEHALVAPFTPHDSFDTLNAFLDDFDGKICEDGTNSDEEILPRKADMTYFPHSGEILETPRQESRMIGFLKRPPCGNHNRQEPEARLAGLKRKFFLLRTYEKDIEMRPFSRTSDWDRRVEFGVVCPDALRFGRFKEVGLVAHFHATGRLNMIALAPELSLVVIGSPIGRVVLLTLTRKAVPSEREEGIWEHGFRVEWVLPTQSDEEEHRRVLRPMHGMALSPIQTGEGDGNGLTGGPGLPRRYRLMLHYRNHDILSYELTRNEQTGKLCIY</sequence>
<comment type="caution">
    <text evidence="1">The sequence shown here is derived from an EMBL/GenBank/DDBJ whole genome shotgun (WGS) entry which is preliminary data.</text>
</comment>
<reference evidence="1" key="1">
    <citation type="submission" date="2022-06" db="EMBL/GenBank/DDBJ databases">
        <title>Fusarium solani species complex genomes reveal bases of compartmentalisation and animal pathogenesis.</title>
        <authorList>
            <person name="Tsai I.J."/>
        </authorList>
    </citation>
    <scope>NUCLEOTIDE SEQUENCE</scope>
    <source>
        <strain evidence="1">Fu6.1</strain>
    </source>
</reference>
<dbReference type="Proteomes" id="UP001065298">
    <property type="component" value="Chromosome 1"/>
</dbReference>
<organism evidence="1 2">
    <name type="scientific">Fusarium keratoplasticum</name>
    <dbReference type="NCBI Taxonomy" id="1328300"/>
    <lineage>
        <taxon>Eukaryota</taxon>
        <taxon>Fungi</taxon>
        <taxon>Dikarya</taxon>
        <taxon>Ascomycota</taxon>
        <taxon>Pezizomycotina</taxon>
        <taxon>Sordariomycetes</taxon>
        <taxon>Hypocreomycetidae</taxon>
        <taxon>Hypocreales</taxon>
        <taxon>Nectriaceae</taxon>
        <taxon>Fusarium</taxon>
        <taxon>Fusarium solani species complex</taxon>
    </lineage>
</organism>
<accession>A0ACC0RFR9</accession>
<evidence type="ECO:0000313" key="2">
    <source>
        <dbReference type="Proteomes" id="UP001065298"/>
    </source>
</evidence>
<dbReference type="EMBL" id="CM046503">
    <property type="protein sequence ID" value="KAI8684305.1"/>
    <property type="molecule type" value="Genomic_DNA"/>
</dbReference>
<proteinExistence type="predicted"/>
<gene>
    <name evidence="1" type="ORF">NCS57_00096500</name>
</gene>
<evidence type="ECO:0000313" key="1">
    <source>
        <dbReference type="EMBL" id="KAI8684305.1"/>
    </source>
</evidence>